<feature type="non-terminal residue" evidence="1">
    <location>
        <position position="1"/>
    </location>
</feature>
<organism evidence="1 2">
    <name type="scientific">Lentithecium fluviatile CBS 122367</name>
    <dbReference type="NCBI Taxonomy" id="1168545"/>
    <lineage>
        <taxon>Eukaryota</taxon>
        <taxon>Fungi</taxon>
        <taxon>Dikarya</taxon>
        <taxon>Ascomycota</taxon>
        <taxon>Pezizomycotina</taxon>
        <taxon>Dothideomycetes</taxon>
        <taxon>Pleosporomycetidae</taxon>
        <taxon>Pleosporales</taxon>
        <taxon>Massarineae</taxon>
        <taxon>Lentitheciaceae</taxon>
        <taxon>Lentithecium</taxon>
    </lineage>
</organism>
<keyword evidence="2" id="KW-1185">Reference proteome</keyword>
<dbReference type="Proteomes" id="UP000799291">
    <property type="component" value="Unassembled WGS sequence"/>
</dbReference>
<evidence type="ECO:0000313" key="2">
    <source>
        <dbReference type="Proteomes" id="UP000799291"/>
    </source>
</evidence>
<protein>
    <submittedName>
        <fullName evidence="1">Uncharacterized protein</fullName>
    </submittedName>
</protein>
<dbReference type="PANTHER" id="PTHR39697">
    <property type="entry name" value="RICIN B LECTIN DOMAIN-CONTAINING PROTEIN-RELATED"/>
    <property type="match status" value="1"/>
</dbReference>
<reference evidence="1" key="1">
    <citation type="journal article" date="2020" name="Stud. Mycol.">
        <title>101 Dothideomycetes genomes: a test case for predicting lifestyles and emergence of pathogens.</title>
        <authorList>
            <person name="Haridas S."/>
            <person name="Albert R."/>
            <person name="Binder M."/>
            <person name="Bloem J."/>
            <person name="Labutti K."/>
            <person name="Salamov A."/>
            <person name="Andreopoulos B."/>
            <person name="Baker S."/>
            <person name="Barry K."/>
            <person name="Bills G."/>
            <person name="Bluhm B."/>
            <person name="Cannon C."/>
            <person name="Castanera R."/>
            <person name="Culley D."/>
            <person name="Daum C."/>
            <person name="Ezra D."/>
            <person name="Gonzalez J."/>
            <person name="Henrissat B."/>
            <person name="Kuo A."/>
            <person name="Liang C."/>
            <person name="Lipzen A."/>
            <person name="Lutzoni F."/>
            <person name="Magnuson J."/>
            <person name="Mondo S."/>
            <person name="Nolan M."/>
            <person name="Ohm R."/>
            <person name="Pangilinan J."/>
            <person name="Park H.-J."/>
            <person name="Ramirez L."/>
            <person name="Alfaro M."/>
            <person name="Sun H."/>
            <person name="Tritt A."/>
            <person name="Yoshinaga Y."/>
            <person name="Zwiers L.-H."/>
            <person name="Turgeon B."/>
            <person name="Goodwin S."/>
            <person name="Spatafora J."/>
            <person name="Crous P."/>
            <person name="Grigoriev I."/>
        </authorList>
    </citation>
    <scope>NUCLEOTIDE SEQUENCE</scope>
    <source>
        <strain evidence="1">CBS 122367</strain>
    </source>
</reference>
<dbReference type="EMBL" id="MU005582">
    <property type="protein sequence ID" value="KAF2684098.1"/>
    <property type="molecule type" value="Genomic_DNA"/>
</dbReference>
<gene>
    <name evidence="1" type="ORF">K458DRAFT_266193</name>
</gene>
<sequence length="141" mass="16072">SSVPWPGSTFIIQCASTRKALTFHNGCIELLPITTHAAMRWKCVENGGWIGFQDPASNMFLGYDKDGVLCCQAKKQQEWENFCVRQRPEGGYVLLVTHYDNVLVIAWKVLRPVGMRVVEGRERLGKVWNEGDEVVWQFVKV</sequence>
<dbReference type="OrthoDB" id="5289641at2759"/>
<accession>A0A6G1J129</accession>
<evidence type="ECO:0000313" key="1">
    <source>
        <dbReference type="EMBL" id="KAF2684098.1"/>
    </source>
</evidence>
<feature type="non-terminal residue" evidence="1">
    <location>
        <position position="141"/>
    </location>
</feature>
<dbReference type="PANTHER" id="PTHR39697:SF1">
    <property type="entry name" value="RICIN B LECTIN DOMAIN-CONTAINING PROTEIN"/>
    <property type="match status" value="1"/>
</dbReference>
<dbReference type="AlphaFoldDB" id="A0A6G1J129"/>
<proteinExistence type="predicted"/>
<name>A0A6G1J129_9PLEO</name>